<name>A0AAU9VT03_9CNID</name>
<feature type="region of interest" description="Disordered" evidence="1">
    <location>
        <begin position="1"/>
        <end position="25"/>
    </location>
</feature>
<proteinExistence type="predicted"/>
<evidence type="ECO:0000313" key="2">
    <source>
        <dbReference type="EMBL" id="CAH3035444.1"/>
    </source>
</evidence>
<comment type="caution">
    <text evidence="2">The sequence shown here is derived from an EMBL/GenBank/DDBJ whole genome shotgun (WGS) entry which is preliminary data.</text>
</comment>
<feature type="compositionally biased region" description="Basic and acidic residues" evidence="1">
    <location>
        <begin position="1"/>
        <end position="21"/>
    </location>
</feature>
<gene>
    <name evidence="2" type="ORF">PMEA_00017323</name>
</gene>
<dbReference type="AlphaFoldDB" id="A0AAU9VT03"/>
<evidence type="ECO:0000256" key="1">
    <source>
        <dbReference type="SAM" id="MobiDB-lite"/>
    </source>
</evidence>
<accession>A0AAU9VT03</accession>
<sequence>MWHTKTKCDETGRSPEPEEKLPPFPYLLSDQDQALATTFFTNSPGYRSSRELSPSMSSRHSKSHPTYPYLRKGSGKVFDPSTDSQYGFLEIKFRKKGNIRASRC</sequence>
<dbReference type="Proteomes" id="UP001159428">
    <property type="component" value="Unassembled WGS sequence"/>
</dbReference>
<organism evidence="2 3">
    <name type="scientific">Pocillopora meandrina</name>
    <dbReference type="NCBI Taxonomy" id="46732"/>
    <lineage>
        <taxon>Eukaryota</taxon>
        <taxon>Metazoa</taxon>
        <taxon>Cnidaria</taxon>
        <taxon>Anthozoa</taxon>
        <taxon>Hexacorallia</taxon>
        <taxon>Scleractinia</taxon>
        <taxon>Astrocoeniina</taxon>
        <taxon>Pocilloporidae</taxon>
        <taxon>Pocillopora</taxon>
    </lineage>
</organism>
<feature type="region of interest" description="Disordered" evidence="1">
    <location>
        <begin position="42"/>
        <end position="75"/>
    </location>
</feature>
<keyword evidence="3" id="KW-1185">Reference proteome</keyword>
<protein>
    <submittedName>
        <fullName evidence="2">Uncharacterized protein</fullName>
    </submittedName>
</protein>
<dbReference type="EMBL" id="CALNXJ010000003">
    <property type="protein sequence ID" value="CAH3035444.1"/>
    <property type="molecule type" value="Genomic_DNA"/>
</dbReference>
<reference evidence="2 3" key="1">
    <citation type="submission" date="2022-05" db="EMBL/GenBank/DDBJ databases">
        <authorList>
            <consortium name="Genoscope - CEA"/>
            <person name="William W."/>
        </authorList>
    </citation>
    <scope>NUCLEOTIDE SEQUENCE [LARGE SCALE GENOMIC DNA]</scope>
</reference>
<evidence type="ECO:0000313" key="3">
    <source>
        <dbReference type="Proteomes" id="UP001159428"/>
    </source>
</evidence>